<feature type="transmembrane region" description="Helical" evidence="1">
    <location>
        <begin position="166"/>
        <end position="187"/>
    </location>
</feature>
<dbReference type="AlphaFoldDB" id="A0AAN9VYG0"/>
<evidence type="ECO:0000313" key="3">
    <source>
        <dbReference type="EMBL" id="KAK7865668.1"/>
    </source>
</evidence>
<comment type="caution">
    <text evidence="3">The sequence shown here is derived from an EMBL/GenBank/DDBJ whole genome shotgun (WGS) entry which is preliminary data.</text>
</comment>
<feature type="signal peptide" evidence="2">
    <location>
        <begin position="1"/>
        <end position="20"/>
    </location>
</feature>
<dbReference type="PANTHER" id="PTHR21879">
    <property type="entry name" value="FI03362P-RELATED-RELATED"/>
    <property type="match status" value="1"/>
</dbReference>
<accession>A0AAN9VYG0</accession>
<dbReference type="InterPro" id="IPR012464">
    <property type="entry name" value="DUF1676"/>
</dbReference>
<keyword evidence="2" id="KW-0732">Signal</keyword>
<proteinExistence type="predicted"/>
<dbReference type="Proteomes" id="UP001378592">
    <property type="component" value="Unassembled WGS sequence"/>
</dbReference>
<name>A0AAN9VYG0_9ORTH</name>
<feature type="chain" id="PRO_5042847923" evidence="2">
    <location>
        <begin position="21"/>
        <end position="248"/>
    </location>
</feature>
<gene>
    <name evidence="3" type="ORF">R5R35_006920</name>
</gene>
<protein>
    <submittedName>
        <fullName evidence="3">Uncharacterized protein</fullName>
    </submittedName>
</protein>
<evidence type="ECO:0000256" key="2">
    <source>
        <dbReference type="SAM" id="SignalP"/>
    </source>
</evidence>
<dbReference type="GO" id="GO:0016020">
    <property type="term" value="C:membrane"/>
    <property type="evidence" value="ECO:0007669"/>
    <property type="project" value="TreeGrafter"/>
</dbReference>
<keyword evidence="1" id="KW-0472">Membrane</keyword>
<dbReference type="EMBL" id="JAZDUA010000169">
    <property type="protein sequence ID" value="KAK7865668.1"/>
    <property type="molecule type" value="Genomic_DNA"/>
</dbReference>
<keyword evidence="1" id="KW-1133">Transmembrane helix</keyword>
<dbReference type="Pfam" id="PF07898">
    <property type="entry name" value="DUF1676"/>
    <property type="match status" value="1"/>
</dbReference>
<sequence>MACKLVLLVCAAALVGVASARSVSADGSSGRAAQEVSGWLGDLRAAYRVYGECAAQDLSTCLKLKLVSALDRAARSVNDVEVVDGVSLVRDAAAAATEASASAGAKSEQQLAEELPRALGDRDDALNSMIADRALSFLQSHTLQLKFPSALTEEGRKKKNNMGGLLLLPLLMGAMMVPLALGGLALLAGKALLVSKLALVLAGVIGLKKLLSGSHGGGGEYQVAHHHGRSLDAAHDLAYRAHAPSPSA</sequence>
<keyword evidence="1" id="KW-0812">Transmembrane</keyword>
<dbReference type="PANTHER" id="PTHR21879:SF14">
    <property type="entry name" value="OSIRIS 8"/>
    <property type="match status" value="1"/>
</dbReference>
<evidence type="ECO:0000313" key="4">
    <source>
        <dbReference type="Proteomes" id="UP001378592"/>
    </source>
</evidence>
<reference evidence="3 4" key="1">
    <citation type="submission" date="2024-03" db="EMBL/GenBank/DDBJ databases">
        <title>The genome assembly and annotation of the cricket Gryllus longicercus Weissman &amp; Gray.</title>
        <authorList>
            <person name="Szrajer S."/>
            <person name="Gray D."/>
            <person name="Ylla G."/>
        </authorList>
    </citation>
    <scope>NUCLEOTIDE SEQUENCE [LARGE SCALE GENOMIC DNA]</scope>
    <source>
        <strain evidence="3">DAG 2021-001</strain>
        <tissue evidence="3">Whole body minus gut</tissue>
    </source>
</reference>
<organism evidence="3 4">
    <name type="scientific">Gryllus longicercus</name>
    <dbReference type="NCBI Taxonomy" id="2509291"/>
    <lineage>
        <taxon>Eukaryota</taxon>
        <taxon>Metazoa</taxon>
        <taxon>Ecdysozoa</taxon>
        <taxon>Arthropoda</taxon>
        <taxon>Hexapoda</taxon>
        <taxon>Insecta</taxon>
        <taxon>Pterygota</taxon>
        <taxon>Neoptera</taxon>
        <taxon>Polyneoptera</taxon>
        <taxon>Orthoptera</taxon>
        <taxon>Ensifera</taxon>
        <taxon>Gryllidea</taxon>
        <taxon>Grylloidea</taxon>
        <taxon>Gryllidae</taxon>
        <taxon>Gryllinae</taxon>
        <taxon>Gryllus</taxon>
    </lineage>
</organism>
<keyword evidence="4" id="KW-1185">Reference proteome</keyword>
<evidence type="ECO:0000256" key="1">
    <source>
        <dbReference type="SAM" id="Phobius"/>
    </source>
</evidence>